<proteinExistence type="inferred from homology"/>
<dbReference type="PANTHER" id="PTHR18964:SF149">
    <property type="entry name" value="BIFUNCTIONAL UDP-N-ACETYLGLUCOSAMINE 2-EPIMERASE_N-ACETYLMANNOSAMINE KINASE"/>
    <property type="match status" value="1"/>
</dbReference>
<reference evidence="2 3" key="1">
    <citation type="submission" date="2018-12" db="EMBL/GenBank/DDBJ databases">
        <authorList>
            <person name="Toschakov S.V."/>
        </authorList>
    </citation>
    <scope>NUCLEOTIDE SEQUENCE [LARGE SCALE GENOMIC DNA]</scope>
    <source>
        <strain evidence="2 3">GM2012</strain>
    </source>
</reference>
<dbReference type="PANTHER" id="PTHR18964">
    <property type="entry name" value="ROK (REPRESSOR, ORF, KINASE) FAMILY"/>
    <property type="match status" value="1"/>
</dbReference>
<reference evidence="2 3" key="2">
    <citation type="submission" date="2019-01" db="EMBL/GenBank/DDBJ databases">
        <title>Tautonia sociabilis, a novel thermotolerant planctomycete of Isosphaeraceae family, isolated from a 4000 m deep subterranean habitat.</title>
        <authorList>
            <person name="Kovaleva O.L."/>
            <person name="Elcheninov A.G."/>
            <person name="Van Heerden E."/>
            <person name="Toshchakov S.V."/>
            <person name="Novikov A."/>
            <person name="Bonch-Osmolovskaya E.A."/>
            <person name="Kublanov I.V."/>
        </authorList>
    </citation>
    <scope>NUCLEOTIDE SEQUENCE [LARGE SCALE GENOMIC DNA]</scope>
    <source>
        <strain evidence="2 3">GM2012</strain>
    </source>
</reference>
<dbReference type="InterPro" id="IPR043129">
    <property type="entry name" value="ATPase_NBD"/>
</dbReference>
<dbReference type="AlphaFoldDB" id="A0A432MRF8"/>
<dbReference type="PROSITE" id="PS01125">
    <property type="entry name" value="ROK"/>
    <property type="match status" value="1"/>
</dbReference>
<gene>
    <name evidence="2" type="ORF">TsocGM_01885</name>
</gene>
<dbReference type="Gene3D" id="3.30.420.40">
    <property type="match status" value="2"/>
</dbReference>
<evidence type="ECO:0000313" key="2">
    <source>
        <dbReference type="EMBL" id="RUL89545.1"/>
    </source>
</evidence>
<dbReference type="RefSeq" id="WP_126723621.1">
    <property type="nucleotide sequence ID" value="NZ_RYZH01000002.1"/>
</dbReference>
<dbReference type="InterPro" id="IPR000600">
    <property type="entry name" value="ROK"/>
</dbReference>
<dbReference type="OrthoDB" id="9795247at2"/>
<organism evidence="2 3">
    <name type="scientific">Tautonia sociabilis</name>
    <dbReference type="NCBI Taxonomy" id="2080755"/>
    <lineage>
        <taxon>Bacteria</taxon>
        <taxon>Pseudomonadati</taxon>
        <taxon>Planctomycetota</taxon>
        <taxon>Planctomycetia</taxon>
        <taxon>Isosphaerales</taxon>
        <taxon>Isosphaeraceae</taxon>
        <taxon>Tautonia</taxon>
    </lineage>
</organism>
<dbReference type="EMBL" id="RYZH01000002">
    <property type="protein sequence ID" value="RUL89545.1"/>
    <property type="molecule type" value="Genomic_DNA"/>
</dbReference>
<comment type="caution">
    <text evidence="2">The sequence shown here is derived from an EMBL/GenBank/DDBJ whole genome shotgun (WGS) entry which is preliminary data.</text>
</comment>
<name>A0A432MRF8_9BACT</name>
<dbReference type="InterPro" id="IPR049874">
    <property type="entry name" value="ROK_cs"/>
</dbReference>
<protein>
    <submittedName>
        <fullName evidence="2">ROK family protein</fullName>
    </submittedName>
</protein>
<keyword evidence="3" id="KW-1185">Reference proteome</keyword>
<dbReference type="SUPFAM" id="SSF53067">
    <property type="entry name" value="Actin-like ATPase domain"/>
    <property type="match status" value="1"/>
</dbReference>
<dbReference type="Proteomes" id="UP000280296">
    <property type="component" value="Unassembled WGS sequence"/>
</dbReference>
<sequence length="332" mass="34382">MSATERRLPFYLGIDLGGTNVKSGVVDDEGRSLSSVSIETHAARGPEAGVATLAEAGRLAVEASGLSWDDIAAVGLGTPGTMDIAGGMLLEPPNLPGWNNFPVRDRLAALLKKPTVLQNDANAAAYGEFWVGAGKGVSSLVLFTLGTGVGGGIVEQGKIIEGRHSHGAEVGHMIIQMENGRQCGCGGYGHLEAYASATALVKRAVEALERADEETALRRHLAAGTLTARSINEESLAGDPLASRLMRETAHYLAVGAVCLMHLIDPDIILFGGGMSSAGPEFIGLIREGVRRMAFPLPAAKTIIDYATLGGDAGYIGAAGCARMAFGERSTG</sequence>
<dbReference type="Pfam" id="PF00480">
    <property type="entry name" value="ROK"/>
    <property type="match status" value="1"/>
</dbReference>
<evidence type="ECO:0000256" key="1">
    <source>
        <dbReference type="ARBA" id="ARBA00006479"/>
    </source>
</evidence>
<comment type="similarity">
    <text evidence="1">Belongs to the ROK (NagC/XylR) family.</text>
</comment>
<evidence type="ECO:0000313" key="3">
    <source>
        <dbReference type="Proteomes" id="UP000280296"/>
    </source>
</evidence>
<accession>A0A432MRF8</accession>